<comment type="caution">
    <text evidence="2">The sequence shown here is derived from an EMBL/GenBank/DDBJ whole genome shotgun (WGS) entry which is preliminary data.</text>
</comment>
<dbReference type="Gene3D" id="1.10.3680.10">
    <property type="entry name" value="TerB-like"/>
    <property type="match status" value="1"/>
</dbReference>
<evidence type="ECO:0000259" key="1">
    <source>
        <dbReference type="Pfam" id="PF05099"/>
    </source>
</evidence>
<accession>A0A1S2N699</accession>
<dbReference type="CDD" id="cd07177">
    <property type="entry name" value="terB_like"/>
    <property type="match status" value="1"/>
</dbReference>
<name>A0A1S2N699_9BURK</name>
<dbReference type="InterPro" id="IPR007791">
    <property type="entry name" value="DjlA_N"/>
</dbReference>
<reference evidence="2 3" key="1">
    <citation type="submission" date="2014-10" db="EMBL/GenBank/DDBJ databases">
        <authorList>
            <person name="Seo M.-J."/>
            <person name="Seok Y.J."/>
            <person name="Cha I.-T."/>
        </authorList>
    </citation>
    <scope>NUCLEOTIDE SEQUENCE [LARGE SCALE GENOMIC DNA]</scope>
    <source>
        <strain evidence="2 3">NEU</strain>
    </source>
</reference>
<dbReference type="EMBL" id="JRYB01000001">
    <property type="protein sequence ID" value="OIJ40423.1"/>
    <property type="molecule type" value="Genomic_DNA"/>
</dbReference>
<organism evidence="2 3">
    <name type="scientific">Massilia timonae</name>
    <dbReference type="NCBI Taxonomy" id="47229"/>
    <lineage>
        <taxon>Bacteria</taxon>
        <taxon>Pseudomonadati</taxon>
        <taxon>Pseudomonadota</taxon>
        <taxon>Betaproteobacteria</taxon>
        <taxon>Burkholderiales</taxon>
        <taxon>Oxalobacteraceae</taxon>
        <taxon>Telluria group</taxon>
        <taxon>Massilia</taxon>
    </lineage>
</organism>
<evidence type="ECO:0000313" key="2">
    <source>
        <dbReference type="EMBL" id="OIJ40423.1"/>
    </source>
</evidence>
<dbReference type="InterPro" id="IPR029024">
    <property type="entry name" value="TerB-like"/>
</dbReference>
<dbReference type="RefSeq" id="WP_071363234.1">
    <property type="nucleotide sequence ID" value="NZ_CAUQYF010000063.1"/>
</dbReference>
<dbReference type="SUPFAM" id="SSF158682">
    <property type="entry name" value="TerB-like"/>
    <property type="match status" value="1"/>
</dbReference>
<feature type="domain" description="Co-chaperone DjlA N-terminal" evidence="1">
    <location>
        <begin position="11"/>
        <end position="123"/>
    </location>
</feature>
<sequence length="136" mass="14983">MRSYPTNSPKAMCRLLALAMIVDGRIAPQELKSLHRSGVLGALRVSEDTFDDTAGELTQDLLATSADREGGMVEIAPETIDRLLDEVQDELLRATVLKGMLEIVRADSVIDHRERRLLRRAMHAWAESGVEAASTV</sequence>
<protein>
    <submittedName>
        <fullName evidence="2">Tellurite resistance TerB family protein</fullName>
    </submittedName>
</protein>
<gene>
    <name evidence="2" type="ORF">LO55_4629</name>
</gene>
<dbReference type="Pfam" id="PF05099">
    <property type="entry name" value="TerB"/>
    <property type="match status" value="1"/>
</dbReference>
<dbReference type="AlphaFoldDB" id="A0A1S2N699"/>
<dbReference type="Proteomes" id="UP000180246">
    <property type="component" value="Unassembled WGS sequence"/>
</dbReference>
<evidence type="ECO:0000313" key="3">
    <source>
        <dbReference type="Proteomes" id="UP000180246"/>
    </source>
</evidence>
<proteinExistence type="predicted"/>